<evidence type="ECO:0000313" key="4">
    <source>
        <dbReference type="Proteomes" id="UP000199702"/>
    </source>
</evidence>
<gene>
    <name evidence="3" type="ORF">SAMN05660918_0615</name>
</gene>
<evidence type="ECO:0000259" key="2">
    <source>
        <dbReference type="Pfam" id="PF01979"/>
    </source>
</evidence>
<dbReference type="InterPro" id="IPR006680">
    <property type="entry name" value="Amidohydro-rel"/>
</dbReference>
<feature type="signal peptide" evidence="1">
    <location>
        <begin position="1"/>
        <end position="17"/>
    </location>
</feature>
<keyword evidence="1" id="KW-0732">Signal</keyword>
<dbReference type="AlphaFoldDB" id="A0A1H6QWI4"/>
<dbReference type="PANTHER" id="PTHR43135:SF3">
    <property type="entry name" value="ALPHA-D-RIBOSE 1-METHYLPHOSPHONATE 5-TRIPHOSPHATE DIPHOSPHATASE"/>
    <property type="match status" value="1"/>
</dbReference>
<proteinExistence type="predicted"/>
<dbReference type="SUPFAM" id="SSF51556">
    <property type="entry name" value="Metallo-dependent hydrolases"/>
    <property type="match status" value="1"/>
</dbReference>
<dbReference type="SUPFAM" id="SSF51338">
    <property type="entry name" value="Composite domain of metallo-dependent hydrolases"/>
    <property type="match status" value="1"/>
</dbReference>
<sequence>MKKLTYILALTSLVSFAQQTPAPKQTKSILIMGGTAHLGNGRIQEDCLISIIDGKIVTVADGKLARPSKHDIVIQADGKHIYPGFIAPNSTLGLVEVDAVRASDDESEIGEFNPHIRSIIAYNTESKITESARPNGVLLAQITPRGGRISGTSSVVQLDAWNWEDAIVRENDGIHMRWPSSYARLGWWAEPGGIEPNKKYDEQTKAIQLFFDQSLGYSNSDKKVKDIPYDAMNGLQSGDKTLYVNANGEKEITDIILFKKKNNIKKLVIVGGYNAHKIADLLKENNVSVLLRRVHDVPNSEDEDVNLPYKIAKILTDKGIIVGLENAGDMERMQTRNIPFYAGTCAAWGMNKEDALKLITSNTAKILGIDAKYGTLESGKSATLFISEGDALDMKTNKLSHAFIDGRQISLESHQTELYERYKDKYEAQGTKPEVKN</sequence>
<dbReference type="InterPro" id="IPR051781">
    <property type="entry name" value="Metallo-dep_Hydrolase"/>
</dbReference>
<name>A0A1H6QWI4_9FLAO</name>
<dbReference type="Proteomes" id="UP000199702">
    <property type="component" value="Unassembled WGS sequence"/>
</dbReference>
<dbReference type="RefSeq" id="WP_091307714.1">
    <property type="nucleotide sequence ID" value="NZ_CBCSJU010000001.1"/>
</dbReference>
<dbReference type="InterPro" id="IPR011059">
    <property type="entry name" value="Metal-dep_hydrolase_composite"/>
</dbReference>
<evidence type="ECO:0000256" key="1">
    <source>
        <dbReference type="SAM" id="SignalP"/>
    </source>
</evidence>
<dbReference type="OrthoDB" id="783596at2"/>
<dbReference type="EMBL" id="FNYA01000001">
    <property type="protein sequence ID" value="SEI44557.1"/>
    <property type="molecule type" value="Genomic_DNA"/>
</dbReference>
<evidence type="ECO:0000313" key="3">
    <source>
        <dbReference type="EMBL" id="SEI44557.1"/>
    </source>
</evidence>
<dbReference type="Pfam" id="PF01979">
    <property type="entry name" value="Amidohydro_1"/>
    <property type="match status" value="1"/>
</dbReference>
<reference evidence="4" key="1">
    <citation type="submission" date="2016-10" db="EMBL/GenBank/DDBJ databases">
        <authorList>
            <person name="Varghese N."/>
            <person name="Submissions S."/>
        </authorList>
    </citation>
    <scope>NUCLEOTIDE SEQUENCE [LARGE SCALE GENOMIC DNA]</scope>
    <source>
        <strain evidence="4">DSM 17934</strain>
    </source>
</reference>
<dbReference type="GO" id="GO:0016810">
    <property type="term" value="F:hydrolase activity, acting on carbon-nitrogen (but not peptide) bonds"/>
    <property type="evidence" value="ECO:0007669"/>
    <property type="project" value="InterPro"/>
</dbReference>
<dbReference type="STRING" id="402734.SAMN05660918_0615"/>
<organism evidence="3 4">
    <name type="scientific">Flavobacterium terrigena</name>
    <dbReference type="NCBI Taxonomy" id="402734"/>
    <lineage>
        <taxon>Bacteria</taxon>
        <taxon>Pseudomonadati</taxon>
        <taxon>Bacteroidota</taxon>
        <taxon>Flavobacteriia</taxon>
        <taxon>Flavobacteriales</taxon>
        <taxon>Flavobacteriaceae</taxon>
        <taxon>Flavobacterium</taxon>
    </lineage>
</organism>
<dbReference type="InterPro" id="IPR032466">
    <property type="entry name" value="Metal_Hydrolase"/>
</dbReference>
<protein>
    <submittedName>
        <fullName evidence="3">Imidazolonepropionase</fullName>
    </submittedName>
</protein>
<feature type="domain" description="Amidohydrolase-related" evidence="2">
    <location>
        <begin position="347"/>
        <end position="402"/>
    </location>
</feature>
<accession>A0A1H6QWI4</accession>
<dbReference type="PANTHER" id="PTHR43135">
    <property type="entry name" value="ALPHA-D-RIBOSE 1-METHYLPHOSPHONATE 5-TRIPHOSPHATE DIPHOSPHATASE"/>
    <property type="match status" value="1"/>
</dbReference>
<feature type="chain" id="PRO_5011525158" evidence="1">
    <location>
        <begin position="18"/>
        <end position="437"/>
    </location>
</feature>
<keyword evidence="4" id="KW-1185">Reference proteome</keyword>
<dbReference type="Gene3D" id="3.20.20.140">
    <property type="entry name" value="Metal-dependent hydrolases"/>
    <property type="match status" value="1"/>
</dbReference>